<name>A0A4Q7V2U3_PSEST</name>
<dbReference type="Gene3D" id="1.10.472.20">
    <property type="entry name" value="Nitrile hydratase, beta subunit"/>
    <property type="match status" value="1"/>
</dbReference>
<protein>
    <submittedName>
        <fullName evidence="3">Nitrile hydratase accessory protein</fullName>
    </submittedName>
</protein>
<feature type="compositionally biased region" description="Basic and acidic residues" evidence="1">
    <location>
        <begin position="29"/>
        <end position="38"/>
    </location>
</feature>
<dbReference type="InterPro" id="IPR042262">
    <property type="entry name" value="CN_hydtase_beta_C"/>
</dbReference>
<keyword evidence="4" id="KW-1185">Reference proteome</keyword>
<dbReference type="SUPFAM" id="SSF50090">
    <property type="entry name" value="Electron transport accessory proteins"/>
    <property type="match status" value="1"/>
</dbReference>
<dbReference type="OrthoDB" id="9811616at2"/>
<evidence type="ECO:0000313" key="4">
    <source>
        <dbReference type="Proteomes" id="UP000291591"/>
    </source>
</evidence>
<dbReference type="NCBIfam" id="TIGR03889">
    <property type="entry name" value="nitrile_acc"/>
    <property type="match status" value="1"/>
</dbReference>
<proteinExistence type="predicted"/>
<organism evidence="3 4">
    <name type="scientific">Pseudonocardia sediminis</name>
    <dbReference type="NCBI Taxonomy" id="1397368"/>
    <lineage>
        <taxon>Bacteria</taxon>
        <taxon>Bacillati</taxon>
        <taxon>Actinomycetota</taxon>
        <taxon>Actinomycetes</taxon>
        <taxon>Pseudonocardiales</taxon>
        <taxon>Pseudonocardiaceae</taxon>
        <taxon>Pseudonocardia</taxon>
    </lineage>
</organism>
<accession>A0A4Q7V2U3</accession>
<evidence type="ECO:0000313" key="3">
    <source>
        <dbReference type="EMBL" id="RZT87804.1"/>
    </source>
</evidence>
<feature type="domain" description="Nitrile hydratase beta subunit-like N-terminal" evidence="2">
    <location>
        <begin position="59"/>
        <end position="151"/>
    </location>
</feature>
<evidence type="ECO:0000259" key="2">
    <source>
        <dbReference type="Pfam" id="PF21006"/>
    </source>
</evidence>
<feature type="compositionally biased region" description="Acidic residues" evidence="1">
    <location>
        <begin position="18"/>
        <end position="27"/>
    </location>
</feature>
<dbReference type="Proteomes" id="UP000291591">
    <property type="component" value="Unassembled WGS sequence"/>
</dbReference>
<dbReference type="InterPro" id="IPR008990">
    <property type="entry name" value="Elect_transpt_acc-like_dom_sf"/>
</dbReference>
<gene>
    <name evidence="3" type="ORF">EV383_4730</name>
</gene>
<reference evidence="3 4" key="1">
    <citation type="submission" date="2019-02" db="EMBL/GenBank/DDBJ databases">
        <title>Sequencing the genomes of 1000 actinobacteria strains.</title>
        <authorList>
            <person name="Klenk H.-P."/>
        </authorList>
    </citation>
    <scope>NUCLEOTIDE SEQUENCE [LARGE SCALE GENOMIC DNA]</scope>
    <source>
        <strain evidence="3 4">DSM 45779</strain>
    </source>
</reference>
<comment type="caution">
    <text evidence="3">The sequence shown here is derived from an EMBL/GenBank/DDBJ whole genome shotgun (WGS) entry which is preliminary data.</text>
</comment>
<feature type="region of interest" description="Disordered" evidence="1">
    <location>
        <begin position="141"/>
        <end position="166"/>
    </location>
</feature>
<dbReference type="Pfam" id="PF21006">
    <property type="entry name" value="NHase_beta_N"/>
    <property type="match status" value="1"/>
</dbReference>
<feature type="region of interest" description="Disordered" evidence="1">
    <location>
        <begin position="1"/>
        <end position="38"/>
    </location>
</feature>
<sequence length="166" mass="18496">MGGDHGHGHGHLPFADGEPYEDLDATEVSEGREGYRQDATEIGDARRRVEKLLCDLPQADKGFDEPWELRAFALAVAAYNEGHYGWSEFQLSLIDSIKQWEDGKGGEPWNYYEHWVQALETVLASSGALSDSIALENRTGEVLATPRNADHHRPRREPVAVSPATR</sequence>
<dbReference type="InterPro" id="IPR023808">
    <property type="entry name" value="Nitrile_Hydratase_acc_put"/>
</dbReference>
<dbReference type="InterPro" id="IPR049054">
    <property type="entry name" value="CN_hydtase_beta-like_N"/>
</dbReference>
<dbReference type="RefSeq" id="WP_130291901.1">
    <property type="nucleotide sequence ID" value="NZ_SHKL01000001.1"/>
</dbReference>
<evidence type="ECO:0000256" key="1">
    <source>
        <dbReference type="SAM" id="MobiDB-lite"/>
    </source>
</evidence>
<dbReference type="AlphaFoldDB" id="A0A4Q7V2U3"/>
<dbReference type="EMBL" id="SHKL01000001">
    <property type="protein sequence ID" value="RZT87804.1"/>
    <property type="molecule type" value="Genomic_DNA"/>
</dbReference>